<dbReference type="PROSITE" id="PS51393">
    <property type="entry name" value="LIPOXYGENASE_3"/>
    <property type="match status" value="1"/>
</dbReference>
<evidence type="ECO:0000256" key="2">
    <source>
        <dbReference type="PROSITE-ProRule" id="PRU00152"/>
    </source>
</evidence>
<dbReference type="InterPro" id="IPR052970">
    <property type="entry name" value="Inner_ear_hair_cell_LOXHD"/>
</dbReference>
<organism evidence="5 6">
    <name type="scientific">Polyodon spathula</name>
    <name type="common">North American paddlefish</name>
    <name type="synonym">Squalus spathula</name>
    <dbReference type="NCBI Taxonomy" id="7913"/>
    <lineage>
        <taxon>Eukaryota</taxon>
        <taxon>Metazoa</taxon>
        <taxon>Chordata</taxon>
        <taxon>Craniata</taxon>
        <taxon>Vertebrata</taxon>
        <taxon>Euteleostomi</taxon>
        <taxon>Actinopterygii</taxon>
        <taxon>Chondrostei</taxon>
        <taxon>Acipenseriformes</taxon>
        <taxon>Polyodontidae</taxon>
        <taxon>Polyodon</taxon>
    </lineage>
</organism>
<feature type="domain" description="PLAT" evidence="3">
    <location>
        <begin position="2"/>
        <end position="117"/>
    </location>
</feature>
<evidence type="ECO:0000313" key="5">
    <source>
        <dbReference type="EMBL" id="MBN3284269.1"/>
    </source>
</evidence>
<dbReference type="SMART" id="SM00308">
    <property type="entry name" value="LH2"/>
    <property type="match status" value="1"/>
</dbReference>
<dbReference type="Proteomes" id="UP001166093">
    <property type="component" value="Unassembled WGS sequence"/>
</dbReference>
<dbReference type="InterPro" id="IPR001885">
    <property type="entry name" value="LipOase_mml"/>
</dbReference>
<gene>
    <name evidence="5" type="primary">Alox5_1</name>
    <name evidence="5" type="ORF">GTO93_0007846</name>
</gene>
<dbReference type="CDD" id="cd01753">
    <property type="entry name" value="PLAT_LOX"/>
    <property type="match status" value="1"/>
</dbReference>
<dbReference type="Gene3D" id="1.20.245.10">
    <property type="entry name" value="Lipoxygenase-1, Domain 5"/>
    <property type="match status" value="1"/>
</dbReference>
<evidence type="ECO:0000256" key="1">
    <source>
        <dbReference type="ARBA" id="ARBA00009419"/>
    </source>
</evidence>
<protein>
    <submittedName>
        <fullName evidence="5">LOX5 lipoxygenase</fullName>
    </submittedName>
</protein>
<dbReference type="InterPro" id="IPR036226">
    <property type="entry name" value="LipOase_C_sf"/>
</dbReference>
<reference evidence="5" key="1">
    <citation type="journal article" date="2021" name="Cell">
        <title>Tracing the genetic footprints of vertebrate landing in non-teleost ray-finned fishes.</title>
        <authorList>
            <person name="Bi X."/>
            <person name="Wang K."/>
            <person name="Yang L."/>
            <person name="Pan H."/>
            <person name="Jiang H."/>
            <person name="Wei Q."/>
            <person name="Fang M."/>
            <person name="Yu H."/>
            <person name="Zhu C."/>
            <person name="Cai Y."/>
            <person name="He Y."/>
            <person name="Gan X."/>
            <person name="Zeng H."/>
            <person name="Yu D."/>
            <person name="Zhu Y."/>
            <person name="Jiang H."/>
            <person name="Qiu Q."/>
            <person name="Yang H."/>
            <person name="Zhang Y.E."/>
            <person name="Wang W."/>
            <person name="Zhu M."/>
            <person name="He S."/>
            <person name="Zhang G."/>
        </authorList>
    </citation>
    <scope>NUCLEOTIDE SEQUENCE</scope>
    <source>
        <strain evidence="5">Pddl_001</strain>
    </source>
</reference>
<comment type="similarity">
    <text evidence="1">Belongs to the lipoxygenase family.</text>
</comment>
<dbReference type="SUPFAM" id="SSF49723">
    <property type="entry name" value="Lipase/lipooxygenase domain (PLAT/LH2 domain)"/>
    <property type="match status" value="1"/>
</dbReference>
<dbReference type="PANTHER" id="PTHR45901">
    <property type="entry name" value="PROTEIN CBG12474"/>
    <property type="match status" value="1"/>
</dbReference>
<dbReference type="InterPro" id="IPR001024">
    <property type="entry name" value="PLAT/LH2_dom"/>
</dbReference>
<proteinExistence type="inferred from homology"/>
<evidence type="ECO:0000259" key="4">
    <source>
        <dbReference type="PROSITE" id="PS51393"/>
    </source>
</evidence>
<comment type="caution">
    <text evidence="2">Lacks conserved residue(s) required for the propagation of feature annotation.</text>
</comment>
<feature type="domain" description="Lipoxygenase" evidence="4">
    <location>
        <begin position="97"/>
        <end position="164"/>
    </location>
</feature>
<dbReference type="PRINTS" id="PR00467">
    <property type="entry name" value="MAMLPOXGNASE"/>
</dbReference>
<sequence length="164" mass="19043">MAVYKVTVATGTSEYSGTNNYVYLTLIGEAGQSERTVLDNPGLDLCRGAVDEYEIPSPVLLGQLQFVRLEKRRYWVEDNWFCRSVSIRTPGGDTHSFPCYRWLVGDFLAHRKRELQERQQMYKWLAWEPDIPKCIDVKTEKELPQDVRFDNEKQGDFVGSLHYA</sequence>
<dbReference type="Gene3D" id="2.60.60.20">
    <property type="entry name" value="PLAT/LH2 domain"/>
    <property type="match status" value="1"/>
</dbReference>
<dbReference type="EMBL" id="JAAWVQ010134887">
    <property type="protein sequence ID" value="MBN3284269.1"/>
    <property type="molecule type" value="Genomic_DNA"/>
</dbReference>
<dbReference type="InterPro" id="IPR036392">
    <property type="entry name" value="PLAT/LH2_dom_sf"/>
</dbReference>
<evidence type="ECO:0000313" key="6">
    <source>
        <dbReference type="Proteomes" id="UP001166093"/>
    </source>
</evidence>
<evidence type="ECO:0000259" key="3">
    <source>
        <dbReference type="PROSITE" id="PS50095"/>
    </source>
</evidence>
<dbReference type="PROSITE" id="PS50095">
    <property type="entry name" value="PLAT"/>
    <property type="match status" value="1"/>
</dbReference>
<keyword evidence="6" id="KW-1185">Reference proteome</keyword>
<dbReference type="Pfam" id="PF01477">
    <property type="entry name" value="PLAT"/>
    <property type="match status" value="1"/>
</dbReference>
<accession>A0ABS2YDN4</accession>
<dbReference type="InterPro" id="IPR013819">
    <property type="entry name" value="LipOase_C"/>
</dbReference>
<dbReference type="InterPro" id="IPR042062">
    <property type="entry name" value="PLAT_LOX_verte"/>
</dbReference>
<name>A0ABS2YDN4_POLSP</name>
<feature type="non-terminal residue" evidence="5">
    <location>
        <position position="1"/>
    </location>
</feature>
<dbReference type="SUPFAM" id="SSF48484">
    <property type="entry name" value="Lipoxigenase"/>
    <property type="match status" value="1"/>
</dbReference>
<feature type="non-terminal residue" evidence="5">
    <location>
        <position position="164"/>
    </location>
</feature>
<dbReference type="PANTHER" id="PTHR45901:SF3">
    <property type="entry name" value="LIPOXYGENASE HOMOLOGY DOMAIN-CONTAINING PROTEIN 1"/>
    <property type="match status" value="1"/>
</dbReference>
<comment type="caution">
    <text evidence="5">The sequence shown here is derived from an EMBL/GenBank/DDBJ whole genome shotgun (WGS) entry which is preliminary data.</text>
</comment>